<feature type="region of interest" description="Disordered" evidence="1">
    <location>
        <begin position="1"/>
        <end position="87"/>
    </location>
</feature>
<dbReference type="InterPro" id="IPR039566">
    <property type="entry name" value="CvfB_S1_st"/>
</dbReference>
<dbReference type="Proteomes" id="UP000295418">
    <property type="component" value="Unassembled WGS sequence"/>
</dbReference>
<proteinExistence type="predicted"/>
<evidence type="ECO:0000259" key="2">
    <source>
        <dbReference type="PROSITE" id="PS50126"/>
    </source>
</evidence>
<feature type="domain" description="S1 motif" evidence="2">
    <location>
        <begin position="238"/>
        <end position="304"/>
    </location>
</feature>
<dbReference type="Gene3D" id="1.10.10.10">
    <property type="entry name" value="Winged helix-like DNA-binding domain superfamily/Winged helix DNA-binding domain"/>
    <property type="match status" value="1"/>
</dbReference>
<dbReference type="InterPro" id="IPR040764">
    <property type="entry name" value="CvfB_WH"/>
</dbReference>
<dbReference type="AlphaFoldDB" id="A0A4R4ECV7"/>
<dbReference type="PANTHER" id="PTHR37296">
    <property type="entry name" value="CONSERVED VIRULENCE FACTOR B"/>
    <property type="match status" value="1"/>
</dbReference>
<accession>A0A4R4ECV7</accession>
<organism evidence="3 4">
    <name type="scientific">Paenibacillus albiflavus</name>
    <dbReference type="NCBI Taxonomy" id="2545760"/>
    <lineage>
        <taxon>Bacteria</taxon>
        <taxon>Bacillati</taxon>
        <taxon>Bacillota</taxon>
        <taxon>Bacilli</taxon>
        <taxon>Bacillales</taxon>
        <taxon>Paenibacillaceae</taxon>
        <taxon>Paenibacillus</taxon>
    </lineage>
</organism>
<evidence type="ECO:0000313" key="4">
    <source>
        <dbReference type="Proteomes" id="UP000295418"/>
    </source>
</evidence>
<dbReference type="PANTHER" id="PTHR37296:SF1">
    <property type="entry name" value="CONSERVED VIRULENCE FACTOR B"/>
    <property type="match status" value="1"/>
</dbReference>
<feature type="compositionally biased region" description="Basic and acidic residues" evidence="1">
    <location>
        <begin position="59"/>
        <end position="81"/>
    </location>
</feature>
<protein>
    <submittedName>
        <fullName evidence="3">RNA-binding protein</fullName>
    </submittedName>
</protein>
<dbReference type="Gene3D" id="2.40.50.140">
    <property type="entry name" value="Nucleic acid-binding proteins"/>
    <property type="match status" value="2"/>
</dbReference>
<dbReference type="InterPro" id="IPR048587">
    <property type="entry name" value="CvfB_S1_3rd"/>
</dbReference>
<sequence>MKDRRPDGFGPSRNGNGSRDRDRSGTSSPRSLNAEFKSNRNRSYDNSERSNSRSNSDSYGRRDSYDRRNQERDRDRDRNEQSAENSFQAGTIITLEVAREVPPNGYFLSNGVQDVLLHYSEVVGTIKPGDHVDVFIYHDTYDRMMATMKQPLLQLGDLAKLEVVDIHPRLGVFLEMGLGRNLLLPIRELPEKKELRPEIGDHVFVTMNTDKSGRLIARAAREEELSARCIRAPESWKNNWVEATVYKPLQMGTFVVCDAGVIGFGIIGLIPAAERVKPLRLGERVKVRIAFVREEDGRVNLAMRQLKQVGRVEDADIILKLLQERPDGGMPYSDSTPADIIQTRFGLSKSAFKRALGKLMKEGLIEQRENWTYLVNKTKQE</sequence>
<dbReference type="InterPro" id="IPR036388">
    <property type="entry name" value="WH-like_DNA-bd_sf"/>
</dbReference>
<dbReference type="InterPro" id="IPR014464">
    <property type="entry name" value="CvfB_fam"/>
</dbReference>
<comment type="caution">
    <text evidence="3">The sequence shown here is derived from an EMBL/GenBank/DDBJ whole genome shotgun (WGS) entry which is preliminary data.</text>
</comment>
<dbReference type="InterPro" id="IPR003029">
    <property type="entry name" value="S1_domain"/>
</dbReference>
<gene>
    <name evidence="3" type="ORF">E0485_11285</name>
</gene>
<dbReference type="Pfam" id="PF21191">
    <property type="entry name" value="CvfB_1st"/>
    <property type="match status" value="1"/>
</dbReference>
<evidence type="ECO:0000256" key="1">
    <source>
        <dbReference type="SAM" id="MobiDB-lite"/>
    </source>
</evidence>
<dbReference type="GO" id="GO:0003676">
    <property type="term" value="F:nucleic acid binding"/>
    <property type="evidence" value="ECO:0007669"/>
    <property type="project" value="InterPro"/>
</dbReference>
<reference evidence="3 4" key="1">
    <citation type="submission" date="2019-03" db="EMBL/GenBank/DDBJ databases">
        <authorList>
            <person name="Kim M.K.M."/>
        </authorList>
    </citation>
    <scope>NUCLEOTIDE SEQUENCE [LARGE SCALE GENOMIC DNA]</scope>
    <source>
        <strain evidence="3 4">18JY21-1</strain>
    </source>
</reference>
<dbReference type="InterPro" id="IPR048588">
    <property type="entry name" value="CvfB_S1_2nd"/>
</dbReference>
<dbReference type="Pfam" id="PF13509">
    <property type="entry name" value="S1_2"/>
    <property type="match status" value="1"/>
</dbReference>
<dbReference type="SMART" id="SM00316">
    <property type="entry name" value="S1"/>
    <property type="match status" value="3"/>
</dbReference>
<feature type="compositionally biased region" description="Basic and acidic residues" evidence="1">
    <location>
        <begin position="42"/>
        <end position="51"/>
    </location>
</feature>
<dbReference type="Pfam" id="PF17783">
    <property type="entry name" value="WHD_CvfB"/>
    <property type="match status" value="1"/>
</dbReference>
<keyword evidence="4" id="KW-1185">Reference proteome</keyword>
<evidence type="ECO:0000313" key="3">
    <source>
        <dbReference type="EMBL" id="TCZ77257.1"/>
    </source>
</evidence>
<dbReference type="EMBL" id="SKFG01000010">
    <property type="protein sequence ID" value="TCZ77257.1"/>
    <property type="molecule type" value="Genomic_DNA"/>
</dbReference>
<name>A0A4R4ECV7_9BACL</name>
<dbReference type="Pfam" id="PF21543">
    <property type="entry name" value="CvfB_2nd"/>
    <property type="match status" value="1"/>
</dbReference>
<dbReference type="OrthoDB" id="9801597at2"/>
<dbReference type="PROSITE" id="PS50126">
    <property type="entry name" value="S1"/>
    <property type="match status" value="1"/>
</dbReference>
<dbReference type="InterPro" id="IPR012340">
    <property type="entry name" value="NA-bd_OB-fold"/>
</dbReference>